<organism evidence="1 2">
    <name type="scientific">Holotrichia oblita</name>
    <name type="common">Chafer beetle</name>
    <dbReference type="NCBI Taxonomy" id="644536"/>
    <lineage>
        <taxon>Eukaryota</taxon>
        <taxon>Metazoa</taxon>
        <taxon>Ecdysozoa</taxon>
        <taxon>Arthropoda</taxon>
        <taxon>Hexapoda</taxon>
        <taxon>Insecta</taxon>
        <taxon>Pterygota</taxon>
        <taxon>Neoptera</taxon>
        <taxon>Endopterygota</taxon>
        <taxon>Coleoptera</taxon>
        <taxon>Polyphaga</taxon>
        <taxon>Scarabaeiformia</taxon>
        <taxon>Scarabaeidae</taxon>
        <taxon>Melolonthinae</taxon>
        <taxon>Holotrichia</taxon>
    </lineage>
</organism>
<accession>A0ACB9T888</accession>
<sequence>MQCLISWKYFSLHIERQIIDTDEATDTIKYHLKKHYVFNSTASGCRDDHEVLTIINMALMGTVLKINSMLPSLLSTVYDALPYIYPNITDIFLRVKVKDILFEGVTLYCSAPEISTLCLAMRAAKPSIMQNAANEKDLVFSIFGTFNDTLLGPFNITRGLVNTERGDIVAYQDDQELNIWGDGVCNMLNGSDGGLFFQMKEPVEKIYLFIPEICRSVGVSFDKKMERNGIEAYKYSTTEESLSHDGSNQCFCDEINDNEYQCPADGLVDLEPCFKAPKTATPLQGAKRTQMNVEIKQLKRFPLLDNVSEGVFPILWIEEGVDLPENLMNFLSSSFQKIAILDYIKWVLIAGGILLMLISFALVMLQEKLMCFYRTGKVTFESQPGVFTARPTNLRFNTSVVYPKPDNLSQTDSNANERGHSNVNRN</sequence>
<evidence type="ECO:0000313" key="1">
    <source>
        <dbReference type="EMBL" id="KAI4463001.1"/>
    </source>
</evidence>
<comment type="caution">
    <text evidence="1">The sequence shown here is derived from an EMBL/GenBank/DDBJ whole genome shotgun (WGS) entry which is preliminary data.</text>
</comment>
<dbReference type="EMBL" id="CM043018">
    <property type="protein sequence ID" value="KAI4463001.1"/>
    <property type="molecule type" value="Genomic_DNA"/>
</dbReference>
<keyword evidence="2" id="KW-1185">Reference proteome</keyword>
<dbReference type="Proteomes" id="UP001056778">
    <property type="component" value="Chromosome 4"/>
</dbReference>
<protein>
    <submittedName>
        <fullName evidence="1">Scavenger receptor class b type-1 sr-b1</fullName>
    </submittedName>
</protein>
<reference evidence="1" key="1">
    <citation type="submission" date="2022-04" db="EMBL/GenBank/DDBJ databases">
        <title>Chromosome-scale genome assembly of Holotrichia oblita Faldermann.</title>
        <authorList>
            <person name="Rongchong L."/>
        </authorList>
    </citation>
    <scope>NUCLEOTIDE SEQUENCE</scope>
    <source>
        <strain evidence="1">81SQS9</strain>
    </source>
</reference>
<gene>
    <name evidence="1" type="ORF">MML48_4g00002093</name>
</gene>
<evidence type="ECO:0000313" key="2">
    <source>
        <dbReference type="Proteomes" id="UP001056778"/>
    </source>
</evidence>
<name>A0ACB9T888_HOLOL</name>
<proteinExistence type="predicted"/>
<keyword evidence="1" id="KW-0675">Receptor</keyword>